<gene>
    <name evidence="1" type="ORF">ADUPG1_005174</name>
</gene>
<reference evidence="1" key="1">
    <citation type="submission" date="2022-03" db="EMBL/GenBank/DDBJ databases">
        <title>Draft genome sequence of Aduncisulcus paluster, a free-living microaerophilic Fornicata.</title>
        <authorList>
            <person name="Yuyama I."/>
            <person name="Kume K."/>
            <person name="Tamura T."/>
            <person name="Inagaki Y."/>
            <person name="Hashimoto T."/>
        </authorList>
    </citation>
    <scope>NUCLEOTIDE SEQUENCE</scope>
    <source>
        <strain evidence="1">NY0171</strain>
    </source>
</reference>
<proteinExistence type="predicted"/>
<dbReference type="Proteomes" id="UP001057375">
    <property type="component" value="Unassembled WGS sequence"/>
</dbReference>
<name>A0ABQ5KE52_9EUKA</name>
<keyword evidence="2" id="KW-1185">Reference proteome</keyword>
<sequence length="135" mass="15643">TPKFMNEGSRYSIPIPRDDPTLIDPAYEMVNGSDYSYSKELSKYDKSLDAQRMLRGKGEVFLSHLSIPFPSPSPIERAYICLDTYYSSPSLLFTFTLSDVKKISKKYEFTEPKHRYEWHFIPIDLSNVILCEIQG</sequence>
<accession>A0ABQ5KE52</accession>
<evidence type="ECO:0000313" key="2">
    <source>
        <dbReference type="Proteomes" id="UP001057375"/>
    </source>
</evidence>
<dbReference type="EMBL" id="BQXS01008169">
    <property type="protein sequence ID" value="GKT29146.1"/>
    <property type="molecule type" value="Genomic_DNA"/>
</dbReference>
<protein>
    <submittedName>
        <fullName evidence="1">Uncharacterized protein</fullName>
    </submittedName>
</protein>
<evidence type="ECO:0000313" key="1">
    <source>
        <dbReference type="EMBL" id="GKT29146.1"/>
    </source>
</evidence>
<feature type="non-terminal residue" evidence="1">
    <location>
        <position position="135"/>
    </location>
</feature>
<organism evidence="1 2">
    <name type="scientific">Aduncisulcus paluster</name>
    <dbReference type="NCBI Taxonomy" id="2918883"/>
    <lineage>
        <taxon>Eukaryota</taxon>
        <taxon>Metamonada</taxon>
        <taxon>Carpediemonas-like organisms</taxon>
        <taxon>Aduncisulcus</taxon>
    </lineage>
</organism>
<comment type="caution">
    <text evidence="1">The sequence shown here is derived from an EMBL/GenBank/DDBJ whole genome shotgun (WGS) entry which is preliminary data.</text>
</comment>
<feature type="non-terminal residue" evidence="1">
    <location>
        <position position="1"/>
    </location>
</feature>